<accession>A0ABP8DHK2</accession>
<evidence type="ECO:0000259" key="1">
    <source>
        <dbReference type="Pfam" id="PF13472"/>
    </source>
</evidence>
<evidence type="ECO:0000313" key="3">
    <source>
        <dbReference type="Proteomes" id="UP001500620"/>
    </source>
</evidence>
<keyword evidence="2" id="KW-0378">Hydrolase</keyword>
<dbReference type="SUPFAM" id="SSF52266">
    <property type="entry name" value="SGNH hydrolase"/>
    <property type="match status" value="1"/>
</dbReference>
<dbReference type="EMBL" id="BAABAT010000023">
    <property type="protein sequence ID" value="GAA4256151.1"/>
    <property type="molecule type" value="Genomic_DNA"/>
</dbReference>
<feature type="domain" description="SGNH hydrolase-type esterase" evidence="1">
    <location>
        <begin position="5"/>
        <end position="181"/>
    </location>
</feature>
<dbReference type="InterPro" id="IPR036514">
    <property type="entry name" value="SGNH_hydro_sf"/>
</dbReference>
<comment type="caution">
    <text evidence="2">The sequence shown here is derived from an EMBL/GenBank/DDBJ whole genome shotgun (WGS) entry which is preliminary data.</text>
</comment>
<name>A0ABP8DHK2_9ACTN</name>
<keyword evidence="3" id="KW-1185">Reference proteome</keyword>
<dbReference type="InterPro" id="IPR053140">
    <property type="entry name" value="GDSL_Rv0518-like"/>
</dbReference>
<proteinExistence type="predicted"/>
<dbReference type="RefSeq" id="WP_345133164.1">
    <property type="nucleotide sequence ID" value="NZ_BAABAT010000023.1"/>
</dbReference>
<reference evidence="3" key="1">
    <citation type="journal article" date="2019" name="Int. J. Syst. Evol. Microbiol.">
        <title>The Global Catalogue of Microorganisms (GCM) 10K type strain sequencing project: providing services to taxonomists for standard genome sequencing and annotation.</title>
        <authorList>
            <consortium name="The Broad Institute Genomics Platform"/>
            <consortium name="The Broad Institute Genome Sequencing Center for Infectious Disease"/>
            <person name="Wu L."/>
            <person name="Ma J."/>
        </authorList>
    </citation>
    <scope>NUCLEOTIDE SEQUENCE [LARGE SCALE GENOMIC DNA]</scope>
    <source>
        <strain evidence="3">JCM 17441</strain>
    </source>
</reference>
<dbReference type="PANTHER" id="PTHR43784">
    <property type="entry name" value="GDSL-LIKE LIPASE/ACYLHYDROLASE, PUTATIVE (AFU_ORTHOLOGUE AFUA_2G00820)-RELATED"/>
    <property type="match status" value="1"/>
</dbReference>
<dbReference type="PANTHER" id="PTHR43784:SF2">
    <property type="entry name" value="GDSL-LIKE LIPASE_ACYLHYDROLASE, PUTATIVE (AFU_ORTHOLOGUE AFUA_2G00820)-RELATED"/>
    <property type="match status" value="1"/>
</dbReference>
<dbReference type="Proteomes" id="UP001500620">
    <property type="component" value="Unassembled WGS sequence"/>
</dbReference>
<dbReference type="Gene3D" id="3.40.50.1110">
    <property type="entry name" value="SGNH hydrolase"/>
    <property type="match status" value="1"/>
</dbReference>
<organism evidence="2 3">
    <name type="scientific">Dactylosporangium darangshiense</name>
    <dbReference type="NCBI Taxonomy" id="579108"/>
    <lineage>
        <taxon>Bacteria</taxon>
        <taxon>Bacillati</taxon>
        <taxon>Actinomycetota</taxon>
        <taxon>Actinomycetes</taxon>
        <taxon>Micromonosporales</taxon>
        <taxon>Micromonosporaceae</taxon>
        <taxon>Dactylosporangium</taxon>
    </lineage>
</organism>
<protein>
    <submittedName>
        <fullName evidence="2">SGNH/GDSL hydrolase family protein</fullName>
    </submittedName>
</protein>
<dbReference type="Pfam" id="PF13472">
    <property type="entry name" value="Lipase_GDSL_2"/>
    <property type="match status" value="1"/>
</dbReference>
<dbReference type="CDD" id="cd01832">
    <property type="entry name" value="SGNH_hydrolase_like_1"/>
    <property type="match status" value="1"/>
</dbReference>
<dbReference type="GO" id="GO:0016787">
    <property type="term" value="F:hydrolase activity"/>
    <property type="evidence" value="ECO:0007669"/>
    <property type="project" value="UniProtKB-KW"/>
</dbReference>
<gene>
    <name evidence="2" type="ORF">GCM10022255_067830</name>
</gene>
<sequence>MRYVAIGDSFTEGMGDERPDGTPRGWADLVAAGLAAAHGGDVQYANFAIRGRLLEPIVTTQLDAALALTPLPTLITLNGGGNDMMRRGSDLHRLVDLTERAVLRCADAGVRLVVLSGADPSEHLPFGKVLRERAAQLTEAVRELTLRHDLLFVNCFGDIELRRAAYWSGDRLHLNAHGHRRVAGLVLTALDAAGEDYRVPAAAPAGRRLLAEARYYREHVLPWVARRLRGTSSGDGRAAKYPDWTAAAG</sequence>
<evidence type="ECO:0000313" key="2">
    <source>
        <dbReference type="EMBL" id="GAA4256151.1"/>
    </source>
</evidence>
<dbReference type="InterPro" id="IPR013830">
    <property type="entry name" value="SGNH_hydro"/>
</dbReference>